<dbReference type="PANTHER" id="PTHR45339">
    <property type="entry name" value="HYBRID SIGNAL TRANSDUCTION HISTIDINE KINASE J"/>
    <property type="match status" value="1"/>
</dbReference>
<dbReference type="SUPFAM" id="SSF52172">
    <property type="entry name" value="CheY-like"/>
    <property type="match status" value="2"/>
</dbReference>
<dbReference type="STRING" id="180332.GCA_000797495_00732"/>
<proteinExistence type="inferred from homology"/>
<evidence type="ECO:0000256" key="9">
    <source>
        <dbReference type="ARBA" id="ARBA00074306"/>
    </source>
</evidence>
<dbReference type="Gene3D" id="1.10.287.130">
    <property type="match status" value="1"/>
</dbReference>
<dbReference type="Pfam" id="PF02518">
    <property type="entry name" value="HATPase_c"/>
    <property type="match status" value="1"/>
</dbReference>
<dbReference type="PRINTS" id="PR00344">
    <property type="entry name" value="BCTRLSENSOR"/>
</dbReference>
<keyword evidence="15" id="KW-1185">Reference proteome</keyword>
<keyword evidence="11" id="KW-0472">Membrane</keyword>
<comment type="similarity">
    <text evidence="2">In the N-terminal section; belongs to the phytochrome family.</text>
</comment>
<evidence type="ECO:0000313" key="14">
    <source>
        <dbReference type="EMBL" id="TLD00703.1"/>
    </source>
</evidence>
<evidence type="ECO:0000259" key="12">
    <source>
        <dbReference type="PROSITE" id="PS50109"/>
    </source>
</evidence>
<dbReference type="SUPFAM" id="SSF55874">
    <property type="entry name" value="ATPase domain of HSP90 chaperone/DNA topoisomerase II/histidine kinase"/>
    <property type="match status" value="1"/>
</dbReference>
<keyword evidence="6 14" id="KW-0418">Kinase</keyword>
<dbReference type="SUPFAM" id="SSF47384">
    <property type="entry name" value="Homodimeric domain of signal transducing histidine kinase"/>
    <property type="match status" value="1"/>
</dbReference>
<evidence type="ECO:0000256" key="2">
    <source>
        <dbReference type="ARBA" id="ARBA00006402"/>
    </source>
</evidence>
<evidence type="ECO:0000256" key="4">
    <source>
        <dbReference type="ARBA" id="ARBA00018672"/>
    </source>
</evidence>
<evidence type="ECO:0000259" key="13">
    <source>
        <dbReference type="PROSITE" id="PS50110"/>
    </source>
</evidence>
<dbReference type="GO" id="GO:0000155">
    <property type="term" value="F:phosphorelay sensor kinase activity"/>
    <property type="evidence" value="ECO:0007669"/>
    <property type="project" value="InterPro"/>
</dbReference>
<dbReference type="InterPro" id="IPR004358">
    <property type="entry name" value="Sig_transdc_His_kin-like_C"/>
</dbReference>
<dbReference type="InterPro" id="IPR036890">
    <property type="entry name" value="HATPase_C_sf"/>
</dbReference>
<dbReference type="PANTHER" id="PTHR45339:SF1">
    <property type="entry name" value="HYBRID SIGNAL TRANSDUCTION HISTIDINE KINASE J"/>
    <property type="match status" value="1"/>
</dbReference>
<feature type="modified residue" description="4-aspartylphosphate" evidence="10">
    <location>
        <position position="540"/>
    </location>
</feature>
<evidence type="ECO:0000256" key="7">
    <source>
        <dbReference type="ARBA" id="ARBA00023012"/>
    </source>
</evidence>
<feature type="domain" description="Response regulatory" evidence="13">
    <location>
        <begin position="629"/>
        <end position="751"/>
    </location>
</feature>
<dbReference type="Gene3D" id="3.30.565.10">
    <property type="entry name" value="Histidine kinase-like ATPase, C-terminal domain"/>
    <property type="match status" value="1"/>
</dbReference>
<keyword evidence="7" id="KW-0902">Two-component regulatory system</keyword>
<feature type="domain" description="Response regulatory" evidence="13">
    <location>
        <begin position="486"/>
        <end position="606"/>
    </location>
</feature>
<name>A0A4U8Q953_9FIRM</name>
<keyword evidence="11" id="KW-0812">Transmembrane</keyword>
<keyword evidence="5 10" id="KW-0597">Phosphoprotein</keyword>
<dbReference type="AlphaFoldDB" id="A0A4U8Q953"/>
<evidence type="ECO:0000256" key="11">
    <source>
        <dbReference type="SAM" id="Phobius"/>
    </source>
</evidence>
<evidence type="ECO:0000256" key="3">
    <source>
        <dbReference type="ARBA" id="ARBA00012438"/>
    </source>
</evidence>
<dbReference type="SMART" id="SM00388">
    <property type="entry name" value="HisKA"/>
    <property type="match status" value="1"/>
</dbReference>
<dbReference type="InterPro" id="IPR005467">
    <property type="entry name" value="His_kinase_dom"/>
</dbReference>
<comment type="caution">
    <text evidence="14">The sequence shown here is derived from an EMBL/GenBank/DDBJ whole genome shotgun (WGS) entry which is preliminary data.</text>
</comment>
<keyword evidence="11" id="KW-1133">Transmembrane helix</keyword>
<keyword evidence="14" id="KW-0808">Transferase</keyword>
<comment type="function">
    <text evidence="8">May play the central regulatory role in sporulation. It may be an element of the effector pathway responsible for the activation of sporulation genes in response to nutritional stress. Spo0A may act in concert with spo0H (a sigma factor) to control the expression of some genes that are critical to the sporulation process.</text>
</comment>
<dbReference type="InterPro" id="IPR003594">
    <property type="entry name" value="HATPase_dom"/>
</dbReference>
<evidence type="ECO:0000256" key="10">
    <source>
        <dbReference type="PROSITE-ProRule" id="PRU00169"/>
    </source>
</evidence>
<feature type="transmembrane region" description="Helical" evidence="11">
    <location>
        <begin position="190"/>
        <end position="211"/>
    </location>
</feature>
<dbReference type="InterPro" id="IPR001789">
    <property type="entry name" value="Sig_transdc_resp-reg_receiver"/>
</dbReference>
<comment type="catalytic activity">
    <reaction evidence="1">
        <text>ATP + protein L-histidine = ADP + protein N-phospho-L-histidine.</text>
        <dbReference type="EC" id="2.7.13.3"/>
    </reaction>
</comment>
<evidence type="ECO:0000256" key="1">
    <source>
        <dbReference type="ARBA" id="ARBA00000085"/>
    </source>
</evidence>
<dbReference type="SMART" id="SM00387">
    <property type="entry name" value="HATPase_c"/>
    <property type="match status" value="1"/>
</dbReference>
<dbReference type="InterPro" id="IPR003661">
    <property type="entry name" value="HisK_dim/P_dom"/>
</dbReference>
<accession>A0A4U8Q953</accession>
<dbReference type="PROSITE" id="PS50109">
    <property type="entry name" value="HIS_KIN"/>
    <property type="match status" value="1"/>
</dbReference>
<dbReference type="PROSITE" id="PS50110">
    <property type="entry name" value="RESPONSE_REGULATORY"/>
    <property type="match status" value="2"/>
</dbReference>
<dbReference type="CDD" id="cd17546">
    <property type="entry name" value="REC_hyHK_CKI1_RcsC-like"/>
    <property type="match status" value="2"/>
</dbReference>
<dbReference type="Pfam" id="PF00072">
    <property type="entry name" value="Response_reg"/>
    <property type="match status" value="2"/>
</dbReference>
<feature type="modified residue" description="4-aspartylphosphate" evidence="10">
    <location>
        <position position="681"/>
    </location>
</feature>
<feature type="domain" description="Histidine kinase" evidence="12">
    <location>
        <begin position="245"/>
        <end position="469"/>
    </location>
</feature>
<organism evidence="14 15">
    <name type="scientific">Robinsoniella peoriensis</name>
    <dbReference type="NCBI Taxonomy" id="180332"/>
    <lineage>
        <taxon>Bacteria</taxon>
        <taxon>Bacillati</taxon>
        <taxon>Bacillota</taxon>
        <taxon>Clostridia</taxon>
        <taxon>Lachnospirales</taxon>
        <taxon>Lachnospiraceae</taxon>
        <taxon>Robinsoniella</taxon>
    </lineage>
</organism>
<sequence>MLHKMIKVNANIISKAITVIIILIIIVYYTITIYNSNIMNKQMVTVSEHPYTVVVAIGDVKANLTLLRALPERLTYSQSQEIVEGIRAYYDTINQSMTEKIDLLLERYLADKESVPAMQSTYLQLIEAQTKLLSIAEGEDSNAEDISAYYTKEIIPKLDKLDELSETITKGAGNKLKEYSSLVTRSKNTMLVMASILSSAMLIAIIFYMYILRLKYKAEEEMRDIRAELEVEQRANSAKSQFLFNMSHDIRTPMNAIIGLTAIAAMDINKQDKVKACLTKITTSSKQLLGLINDVLDMSRIESGKVSLNDEDFVLPELIDDFISITQLQTADKGLKMEINVSDLTHERVTGDAVQIRRILSNIFGNALKFTPAGGEIWLTIRELPPTTKGYGTYQFIMRDTGIGMTEDFIKKLFLPFERAETSTKSKVEGTGLGMAITKNIVDMMSGQIKVESEVNKGTTFTVTLPIKLQNCEEELCDFSQLYDLRSLVVDDDPIACESTARMIEEIGMRSEWVLTGSEAVKKVKIAHESVQDYHVVIVDWQMPGMDGVQTTRQIREIVGEELPIIVLTAYDWADIAEEAQSAGVNAFLSKPVFKSRLYHVMSDLTKEEKKDLSIDAENLESMQHFSGRVLLVEDNEINMEIAEEFIRYFGVDIEKVWNGLEAVERIKAVAPDYYDLVFMDIQMPHMDGYEATQEIRKFEKEQGDTHLPIVAMSANAFIEEINKGYACGMDSYITKPVELVTLYSVLKKYL</sequence>
<dbReference type="Pfam" id="PF00512">
    <property type="entry name" value="HisKA"/>
    <property type="match status" value="1"/>
</dbReference>
<evidence type="ECO:0000256" key="5">
    <source>
        <dbReference type="ARBA" id="ARBA00022553"/>
    </source>
</evidence>
<evidence type="ECO:0000256" key="8">
    <source>
        <dbReference type="ARBA" id="ARBA00024867"/>
    </source>
</evidence>
<dbReference type="InterPro" id="IPR036097">
    <property type="entry name" value="HisK_dim/P_sf"/>
</dbReference>
<dbReference type="SMART" id="SM00448">
    <property type="entry name" value="REC"/>
    <property type="match status" value="2"/>
</dbReference>
<dbReference type="Gene3D" id="3.40.50.2300">
    <property type="match status" value="2"/>
</dbReference>
<dbReference type="EMBL" id="QGQD01000049">
    <property type="protein sequence ID" value="TLD00703.1"/>
    <property type="molecule type" value="Genomic_DNA"/>
</dbReference>
<gene>
    <name evidence="14" type="primary">barA_1</name>
    <name evidence="14" type="ORF">DSM106044_02404</name>
</gene>
<reference evidence="14 15" key="1">
    <citation type="journal article" date="2019" name="Anaerobe">
        <title>Detection of Robinsoniella peoriensis in multiple bone samples of a trauma patient.</title>
        <authorList>
            <person name="Schrottner P."/>
            <person name="Hartwich K."/>
            <person name="Bunk B."/>
            <person name="Schober I."/>
            <person name="Helbig S."/>
            <person name="Rudolph W.W."/>
            <person name="Gunzer F."/>
        </authorList>
    </citation>
    <scope>NUCLEOTIDE SEQUENCE [LARGE SCALE GENOMIC DNA]</scope>
    <source>
        <strain evidence="14 15">DSM 106044</strain>
    </source>
</reference>
<dbReference type="FunFam" id="3.30.565.10:FF:000010">
    <property type="entry name" value="Sensor histidine kinase RcsC"/>
    <property type="match status" value="1"/>
</dbReference>
<dbReference type="EC" id="2.7.13.3" evidence="3"/>
<protein>
    <recommendedName>
        <fullName evidence="9">Circadian input-output histidine kinase CikA</fullName>
        <ecNumber evidence="3">2.7.13.3</ecNumber>
    </recommendedName>
    <alternativeName>
        <fullName evidence="4">Stage 0 sporulation protein A homolog</fullName>
    </alternativeName>
</protein>
<feature type="transmembrane region" description="Helical" evidence="11">
    <location>
        <begin position="12"/>
        <end position="31"/>
    </location>
</feature>
<dbReference type="InterPro" id="IPR011006">
    <property type="entry name" value="CheY-like_superfamily"/>
</dbReference>
<evidence type="ECO:0000313" key="15">
    <source>
        <dbReference type="Proteomes" id="UP000306509"/>
    </source>
</evidence>
<evidence type="ECO:0000256" key="6">
    <source>
        <dbReference type="ARBA" id="ARBA00022777"/>
    </source>
</evidence>
<dbReference type="Proteomes" id="UP000306509">
    <property type="component" value="Unassembled WGS sequence"/>
</dbReference>
<dbReference type="CDD" id="cd00082">
    <property type="entry name" value="HisKA"/>
    <property type="match status" value="1"/>
</dbReference>